<dbReference type="GO" id="GO:0000045">
    <property type="term" value="P:autophagosome assembly"/>
    <property type="evidence" value="ECO:0007669"/>
    <property type="project" value="TreeGrafter"/>
</dbReference>
<dbReference type="Pfam" id="PF00069">
    <property type="entry name" value="Pkinase"/>
    <property type="match status" value="2"/>
</dbReference>
<dbReference type="PROSITE" id="PS50011">
    <property type="entry name" value="PROTEIN_KINASE_DOM"/>
    <property type="match status" value="1"/>
</dbReference>
<protein>
    <recommendedName>
        <fullName evidence="6">Protein kinase domain-containing protein</fullName>
    </recommendedName>
</protein>
<evidence type="ECO:0000313" key="8">
    <source>
        <dbReference type="Proteomes" id="UP000324629"/>
    </source>
</evidence>
<dbReference type="InterPro" id="IPR011009">
    <property type="entry name" value="Kinase-like_dom_sf"/>
</dbReference>
<dbReference type="PROSITE" id="PS00107">
    <property type="entry name" value="PROTEIN_KINASE_ATP"/>
    <property type="match status" value="1"/>
</dbReference>
<keyword evidence="2 5" id="KW-0547">Nucleotide-binding</keyword>
<dbReference type="SUPFAM" id="SSF56112">
    <property type="entry name" value="Protein kinase-like (PK-like)"/>
    <property type="match status" value="1"/>
</dbReference>
<dbReference type="GO" id="GO:0000407">
    <property type="term" value="C:phagophore assembly site"/>
    <property type="evidence" value="ECO:0007669"/>
    <property type="project" value="TreeGrafter"/>
</dbReference>
<evidence type="ECO:0000256" key="4">
    <source>
        <dbReference type="ARBA" id="ARBA00022840"/>
    </source>
</evidence>
<comment type="caution">
    <text evidence="7">The sequence shown here is derived from an EMBL/GenBank/DDBJ whole genome shotgun (WGS) entry which is preliminary data.</text>
</comment>
<evidence type="ECO:0000256" key="2">
    <source>
        <dbReference type="ARBA" id="ARBA00022741"/>
    </source>
</evidence>
<dbReference type="InterPro" id="IPR008271">
    <property type="entry name" value="Ser/Thr_kinase_AS"/>
</dbReference>
<dbReference type="Gene3D" id="3.30.200.20">
    <property type="entry name" value="Phosphorylase Kinase, domain 1"/>
    <property type="match status" value="1"/>
</dbReference>
<dbReference type="InterPro" id="IPR000719">
    <property type="entry name" value="Prot_kinase_dom"/>
</dbReference>
<dbReference type="GO" id="GO:0010506">
    <property type="term" value="P:regulation of autophagy"/>
    <property type="evidence" value="ECO:0007669"/>
    <property type="project" value="InterPro"/>
</dbReference>
<dbReference type="PROSITE" id="PS00108">
    <property type="entry name" value="PROTEIN_KINASE_ST"/>
    <property type="match status" value="1"/>
</dbReference>
<dbReference type="Proteomes" id="UP000324629">
    <property type="component" value="Unassembled WGS sequence"/>
</dbReference>
<organism evidence="7 8">
    <name type="scientific">Paragonimus westermani</name>
    <dbReference type="NCBI Taxonomy" id="34504"/>
    <lineage>
        <taxon>Eukaryota</taxon>
        <taxon>Metazoa</taxon>
        <taxon>Spiralia</taxon>
        <taxon>Lophotrochozoa</taxon>
        <taxon>Platyhelminthes</taxon>
        <taxon>Trematoda</taxon>
        <taxon>Digenea</taxon>
        <taxon>Plagiorchiida</taxon>
        <taxon>Troglotremata</taxon>
        <taxon>Troglotrematidae</taxon>
        <taxon>Paragonimus</taxon>
    </lineage>
</organism>
<dbReference type="GO" id="GO:0005776">
    <property type="term" value="C:autophagosome"/>
    <property type="evidence" value="ECO:0007669"/>
    <property type="project" value="TreeGrafter"/>
</dbReference>
<gene>
    <name evidence="7" type="ORF">DEA37_0013849</name>
</gene>
<reference evidence="7 8" key="1">
    <citation type="journal article" date="2019" name="Gigascience">
        <title>Whole-genome sequence of the oriental lung fluke Paragonimus westermani.</title>
        <authorList>
            <person name="Oey H."/>
            <person name="Zakrzewski M."/>
            <person name="Narain K."/>
            <person name="Devi K.R."/>
            <person name="Agatsuma T."/>
            <person name="Nawaratna S."/>
            <person name="Gobert G.N."/>
            <person name="Jones M.K."/>
            <person name="Ragan M.A."/>
            <person name="McManus D.P."/>
            <person name="Krause L."/>
        </authorList>
    </citation>
    <scope>NUCLEOTIDE SEQUENCE [LARGE SCALE GENOMIC DNA]</scope>
    <source>
        <strain evidence="7 8">IND2009</strain>
    </source>
</reference>
<keyword evidence="4 5" id="KW-0067">ATP-binding</keyword>
<dbReference type="SMART" id="SM00220">
    <property type="entry name" value="S_TKc"/>
    <property type="match status" value="1"/>
</dbReference>
<dbReference type="InterPro" id="IPR017441">
    <property type="entry name" value="Protein_kinase_ATP_BS"/>
</dbReference>
<proteinExistence type="predicted"/>
<evidence type="ECO:0000256" key="3">
    <source>
        <dbReference type="ARBA" id="ARBA00022777"/>
    </source>
</evidence>
<dbReference type="InterPro" id="IPR045269">
    <property type="entry name" value="Atg1-like"/>
</dbReference>
<evidence type="ECO:0000259" key="6">
    <source>
        <dbReference type="PROSITE" id="PS50011"/>
    </source>
</evidence>
<keyword evidence="1" id="KW-0808">Transferase</keyword>
<dbReference type="PANTHER" id="PTHR24348">
    <property type="entry name" value="SERINE/THREONINE-PROTEIN KINASE UNC-51-RELATED"/>
    <property type="match status" value="1"/>
</dbReference>
<dbReference type="GO" id="GO:0016020">
    <property type="term" value="C:membrane"/>
    <property type="evidence" value="ECO:0007669"/>
    <property type="project" value="TreeGrafter"/>
</dbReference>
<dbReference type="Gene3D" id="1.10.510.10">
    <property type="entry name" value="Transferase(Phosphotransferase) domain 1"/>
    <property type="match status" value="2"/>
</dbReference>
<accession>A0A5J4P2V7</accession>
<evidence type="ECO:0000256" key="1">
    <source>
        <dbReference type="ARBA" id="ARBA00022679"/>
    </source>
</evidence>
<dbReference type="PANTHER" id="PTHR24348:SF22">
    <property type="entry name" value="NON-SPECIFIC SERINE_THREONINE PROTEIN KINASE"/>
    <property type="match status" value="1"/>
</dbReference>
<dbReference type="GO" id="GO:0004674">
    <property type="term" value="F:protein serine/threonine kinase activity"/>
    <property type="evidence" value="ECO:0007669"/>
    <property type="project" value="InterPro"/>
</dbReference>
<feature type="binding site" evidence="5">
    <location>
        <position position="77"/>
    </location>
    <ligand>
        <name>ATP</name>
        <dbReference type="ChEBI" id="CHEBI:30616"/>
    </ligand>
</feature>
<sequence length="624" mass="69776">MRKEEVTTPSEEELRPADILSSFLSGPKKDDVVFFRMDTPSQLENEYDFGPVLGEGTFGVVYRGVRKKDNAKCAIKKVILSSELLRFHKRLSTSVGFVVSSLLSSSTPRANGLSRLVAFGFLHHEMEFKMNRNADVSWLFQLWRPQCVGSRILCVRDCSLSISPSHSNQILRERTYSASERARLDREISILRLVRHPGIIELLAVAESPSILFIITELCDGNTLAHSLDSIPDNSGLEEYVVVEIVRQVASSLSYLHNRGIIHRDLKTGNIMLLHRVTLDYRNLSVDKPSTHVPRTLLKEAHLDSEQALKKSAMSNTLSVPTITDMQLTQSPAEKRSINPRTAMRPKNVRNNVKHSAPASVIQTNAEAIRKPLPTTSTPSSGSKSCRLPIREKCFSLKQPPAALRTKLIDFGLAIEVRKNEEALGNPCGTPLYMAPEVLNGRSYTRQCDVWSLGIIMYQLLTGQLPFTAQNEEQLVEQINNFDVRAILQRIQCITLLAQECLTRVLHLDPAYRYSASELLLDPWISQFLVNSQDDQPLTELAERNSCVVDGYTDISVRASLFASHLDSTLSKGGNSVCSRPPSVGLGHSMNTYSATNVLELMKQYHRELTDTKQDTIDTSTKSK</sequence>
<name>A0A5J4P2V7_9TREM</name>
<evidence type="ECO:0000256" key="5">
    <source>
        <dbReference type="PROSITE-ProRule" id="PRU10141"/>
    </source>
</evidence>
<keyword evidence="3" id="KW-0418">Kinase</keyword>
<dbReference type="GO" id="GO:0005829">
    <property type="term" value="C:cytosol"/>
    <property type="evidence" value="ECO:0007669"/>
    <property type="project" value="TreeGrafter"/>
</dbReference>
<feature type="domain" description="Protein kinase" evidence="6">
    <location>
        <begin position="47"/>
        <end position="525"/>
    </location>
</feature>
<keyword evidence="8" id="KW-1185">Reference proteome</keyword>
<dbReference type="AlphaFoldDB" id="A0A5J4P2V7"/>
<dbReference type="GO" id="GO:0005524">
    <property type="term" value="F:ATP binding"/>
    <property type="evidence" value="ECO:0007669"/>
    <property type="project" value="UniProtKB-UniRule"/>
</dbReference>
<evidence type="ECO:0000313" key="7">
    <source>
        <dbReference type="EMBL" id="KAA3682286.1"/>
    </source>
</evidence>
<dbReference type="EMBL" id="QNGE01000036">
    <property type="protein sequence ID" value="KAA3682286.1"/>
    <property type="molecule type" value="Genomic_DNA"/>
</dbReference>